<evidence type="ECO:0000256" key="7">
    <source>
        <dbReference type="SAM" id="Phobius"/>
    </source>
</evidence>
<dbReference type="PROSITE" id="PS00108">
    <property type="entry name" value="PROTEIN_KINASE_ST"/>
    <property type="match status" value="1"/>
</dbReference>
<comment type="caution">
    <text evidence="9">The sequence shown here is derived from an EMBL/GenBank/DDBJ whole genome shotgun (WGS) entry which is preliminary data.</text>
</comment>
<organism evidence="9 10">
    <name type="scientific">Novipirellula herctigrandis</name>
    <dbReference type="NCBI Taxonomy" id="2527986"/>
    <lineage>
        <taxon>Bacteria</taxon>
        <taxon>Pseudomonadati</taxon>
        <taxon>Planctomycetota</taxon>
        <taxon>Planctomycetia</taxon>
        <taxon>Pirellulales</taxon>
        <taxon>Pirellulaceae</taxon>
        <taxon>Novipirellula</taxon>
    </lineage>
</organism>
<dbReference type="Pfam" id="PF00069">
    <property type="entry name" value="Pkinase"/>
    <property type="match status" value="1"/>
</dbReference>
<dbReference type="PANTHER" id="PTHR43289:SF6">
    <property type="entry name" value="SERINE_THREONINE-PROTEIN KINASE NEKL-3"/>
    <property type="match status" value="1"/>
</dbReference>
<feature type="transmembrane region" description="Helical" evidence="7">
    <location>
        <begin position="555"/>
        <end position="572"/>
    </location>
</feature>
<dbReference type="GO" id="GO:0004674">
    <property type="term" value="F:protein serine/threonine kinase activity"/>
    <property type="evidence" value="ECO:0007669"/>
    <property type="project" value="UniProtKB-EC"/>
</dbReference>
<keyword evidence="1 9" id="KW-0808">Transferase</keyword>
<protein>
    <submittedName>
        <fullName evidence="9">Serine/threonine-protein kinase PknB</fullName>
        <ecNumber evidence="9">2.7.11.1</ecNumber>
    </submittedName>
</protein>
<evidence type="ECO:0000256" key="5">
    <source>
        <dbReference type="PROSITE-ProRule" id="PRU10141"/>
    </source>
</evidence>
<dbReference type="Gene3D" id="3.30.200.20">
    <property type="entry name" value="Phosphorylase Kinase, domain 1"/>
    <property type="match status" value="1"/>
</dbReference>
<dbReference type="OrthoDB" id="6111975at2"/>
<feature type="transmembrane region" description="Helical" evidence="7">
    <location>
        <begin position="776"/>
        <end position="801"/>
    </location>
</feature>
<dbReference type="CDD" id="cd14014">
    <property type="entry name" value="STKc_PknB_like"/>
    <property type="match status" value="1"/>
</dbReference>
<evidence type="ECO:0000256" key="1">
    <source>
        <dbReference type="ARBA" id="ARBA00022679"/>
    </source>
</evidence>
<dbReference type="SUPFAM" id="SSF56112">
    <property type="entry name" value="Protein kinase-like (PK-like)"/>
    <property type="match status" value="1"/>
</dbReference>
<accession>A0A5C5Z276</accession>
<feature type="transmembrane region" description="Helical" evidence="7">
    <location>
        <begin position="488"/>
        <end position="507"/>
    </location>
</feature>
<feature type="binding site" evidence="5">
    <location>
        <position position="200"/>
    </location>
    <ligand>
        <name>ATP</name>
        <dbReference type="ChEBI" id="CHEBI:30616"/>
    </ligand>
</feature>
<dbReference type="RefSeq" id="WP_146395931.1">
    <property type="nucleotide sequence ID" value="NZ_SJPJ01000001.1"/>
</dbReference>
<sequence length="931" mass="100563">MAKITCPLCSHAHTIKTVKYGKFTLKCSKCKEPFLLVVDQHEEKPRLRVGKIKPLSTAQNTANKQPVTRPPETIQAEKVTAAEETIDQTASPSGDVEETQGEEFSVDKTPVVRCGSGLSGAGLSDAGKSSSGRTGTKGNQTDATLDASPENRSGVSSDDSSFSPSSRIGGYRVVQPLGSGGMGAVYLAKQISLDRDVALKTIQAQWASNPRVIARFIREAYAAAQLTHHNVTQIYDLGSERGVNFFSMELVDGGSLDDLLKVKKRIEPNQAAVMIVQAARGLKFAHDHGMVHRDIKPANLMITEDGIIKICDLGLVKTPEYHEDEATSKEDRNILLSSARSHVTGMGSTMGTPAYMSPEQANDASQVDQRSDIYSLGCTFYALITGTPPQSDGTAEEIITKRRTVPVEPIHTVAKDVPDELATIIQRMTAHEPADRYQDLAECIVDLEQFIGTNSDGLDKSEKLELAEQFNSIAKQYAGLPKTKFTKLGLPGFAIVCAGLFIASFFVSWKIAIAVALFGICTPCFASGLSAWSGNETPIGSRLRSLLLTSRITDWIAWGFGLLFLILITFVLGLAIHGLVAIVLAVIVASAYHFGLEQAAKKEREPLLDQANKLLRQMRFGGMEEESLRRFVTESTVPYWRNLYEGLFGYDEMRDAQKAASTSNQSGGKHSLTIRDRVVDRLDTKLTVNQKEHTQDVLAEVERQCLVAQGMSQAEARDQAIARATSLVDAANEIKIELPGETAEQKRNRIKAMMADARTNNRKPDVSLARRTSERLAGLLLGGTVRFAIGCTMVALCGLWMRENHLLDAESLDQAKVAATSLSDQVSDPSQAAMAVASRLSETSPLSLPVIGMLFDSFAPGLIGLLVLGSSLVYGWKYSLFAIPAAVIALLGPSLGVPSLGVAHGAAWISAAISFAILIVGLILGRTKEAV</sequence>
<dbReference type="EC" id="2.7.11.1" evidence="9"/>
<dbReference type="SMART" id="SM00220">
    <property type="entry name" value="S_TKc"/>
    <property type="match status" value="1"/>
</dbReference>
<feature type="transmembrane region" description="Helical" evidence="7">
    <location>
        <begin position="513"/>
        <end position="534"/>
    </location>
</feature>
<dbReference type="InterPro" id="IPR017441">
    <property type="entry name" value="Protein_kinase_ATP_BS"/>
</dbReference>
<dbReference type="Gene3D" id="1.10.510.10">
    <property type="entry name" value="Transferase(Phosphotransferase) domain 1"/>
    <property type="match status" value="1"/>
</dbReference>
<name>A0A5C5Z276_9BACT</name>
<dbReference type="PROSITE" id="PS00107">
    <property type="entry name" value="PROTEIN_KINASE_ATP"/>
    <property type="match status" value="1"/>
</dbReference>
<evidence type="ECO:0000313" key="10">
    <source>
        <dbReference type="Proteomes" id="UP000315010"/>
    </source>
</evidence>
<reference evidence="9 10" key="1">
    <citation type="submission" date="2019-02" db="EMBL/GenBank/DDBJ databases">
        <title>Deep-cultivation of Planctomycetes and their phenomic and genomic characterization uncovers novel biology.</title>
        <authorList>
            <person name="Wiegand S."/>
            <person name="Jogler M."/>
            <person name="Boedeker C."/>
            <person name="Pinto D."/>
            <person name="Vollmers J."/>
            <person name="Rivas-Marin E."/>
            <person name="Kohn T."/>
            <person name="Peeters S.H."/>
            <person name="Heuer A."/>
            <person name="Rast P."/>
            <person name="Oberbeckmann S."/>
            <person name="Bunk B."/>
            <person name="Jeske O."/>
            <person name="Meyerdierks A."/>
            <person name="Storesund J.E."/>
            <person name="Kallscheuer N."/>
            <person name="Luecker S."/>
            <person name="Lage O.M."/>
            <person name="Pohl T."/>
            <person name="Merkel B.J."/>
            <person name="Hornburger P."/>
            <person name="Mueller R.-W."/>
            <person name="Bruemmer F."/>
            <person name="Labrenz M."/>
            <person name="Spormann A.M."/>
            <person name="Op Den Camp H."/>
            <person name="Overmann J."/>
            <person name="Amann R."/>
            <person name="Jetten M.S.M."/>
            <person name="Mascher T."/>
            <person name="Medema M.H."/>
            <person name="Devos D.P."/>
            <person name="Kaster A.-K."/>
            <person name="Ovreas L."/>
            <person name="Rohde M."/>
            <person name="Galperin M.Y."/>
            <person name="Jogler C."/>
        </authorList>
    </citation>
    <scope>NUCLEOTIDE SEQUENCE [LARGE SCALE GENOMIC DNA]</scope>
    <source>
        <strain evidence="9 10">CA13</strain>
    </source>
</reference>
<evidence type="ECO:0000256" key="2">
    <source>
        <dbReference type="ARBA" id="ARBA00022741"/>
    </source>
</evidence>
<evidence type="ECO:0000256" key="4">
    <source>
        <dbReference type="ARBA" id="ARBA00022840"/>
    </source>
</evidence>
<evidence type="ECO:0000256" key="3">
    <source>
        <dbReference type="ARBA" id="ARBA00022777"/>
    </source>
</evidence>
<dbReference type="EMBL" id="SJPJ01000001">
    <property type="protein sequence ID" value="TWT80713.1"/>
    <property type="molecule type" value="Genomic_DNA"/>
</dbReference>
<evidence type="ECO:0000313" key="9">
    <source>
        <dbReference type="EMBL" id="TWT80713.1"/>
    </source>
</evidence>
<dbReference type="InterPro" id="IPR008271">
    <property type="entry name" value="Ser/Thr_kinase_AS"/>
</dbReference>
<keyword evidence="2 5" id="KW-0547">Nucleotide-binding</keyword>
<dbReference type="Proteomes" id="UP000315010">
    <property type="component" value="Unassembled WGS sequence"/>
</dbReference>
<feature type="transmembrane region" description="Helical" evidence="7">
    <location>
        <begin position="906"/>
        <end position="925"/>
    </location>
</feature>
<feature type="transmembrane region" description="Helical" evidence="7">
    <location>
        <begin position="578"/>
        <end position="596"/>
    </location>
</feature>
<evidence type="ECO:0000256" key="6">
    <source>
        <dbReference type="SAM" id="MobiDB-lite"/>
    </source>
</evidence>
<dbReference type="GO" id="GO:0005524">
    <property type="term" value="F:ATP binding"/>
    <property type="evidence" value="ECO:0007669"/>
    <property type="project" value="UniProtKB-UniRule"/>
</dbReference>
<dbReference type="InterPro" id="IPR011009">
    <property type="entry name" value="Kinase-like_dom_sf"/>
</dbReference>
<feature type="compositionally biased region" description="Low complexity" evidence="6">
    <location>
        <begin position="153"/>
        <end position="166"/>
    </location>
</feature>
<feature type="domain" description="Protein kinase" evidence="8">
    <location>
        <begin position="171"/>
        <end position="451"/>
    </location>
</feature>
<keyword evidence="10" id="KW-1185">Reference proteome</keyword>
<keyword evidence="7" id="KW-1133">Transmembrane helix</keyword>
<feature type="compositionally biased region" description="Low complexity" evidence="6">
    <location>
        <begin position="121"/>
        <end position="138"/>
    </location>
</feature>
<dbReference type="InterPro" id="IPR000719">
    <property type="entry name" value="Prot_kinase_dom"/>
</dbReference>
<evidence type="ECO:0000259" key="8">
    <source>
        <dbReference type="PROSITE" id="PS50011"/>
    </source>
</evidence>
<dbReference type="AlphaFoldDB" id="A0A5C5Z276"/>
<feature type="region of interest" description="Disordered" evidence="6">
    <location>
        <begin position="82"/>
        <end position="167"/>
    </location>
</feature>
<feature type="transmembrane region" description="Helical" evidence="7">
    <location>
        <begin position="880"/>
        <end position="900"/>
    </location>
</feature>
<dbReference type="PANTHER" id="PTHR43289">
    <property type="entry name" value="MITOGEN-ACTIVATED PROTEIN KINASE KINASE KINASE 20-RELATED"/>
    <property type="match status" value="1"/>
</dbReference>
<proteinExistence type="predicted"/>
<dbReference type="PROSITE" id="PS50011">
    <property type="entry name" value="PROTEIN_KINASE_DOM"/>
    <property type="match status" value="1"/>
</dbReference>
<keyword evidence="3 9" id="KW-0418">Kinase</keyword>
<feature type="transmembrane region" description="Helical" evidence="7">
    <location>
        <begin position="846"/>
        <end position="868"/>
    </location>
</feature>
<keyword evidence="4 5" id="KW-0067">ATP-binding</keyword>
<keyword evidence="7" id="KW-0812">Transmembrane</keyword>
<keyword evidence="7" id="KW-0472">Membrane</keyword>
<gene>
    <name evidence="9" type="primary">pknB_8</name>
    <name evidence="9" type="ORF">CA13_21590</name>
</gene>